<gene>
    <name evidence="2" type="ORF">DILT_LOCUS4225</name>
</gene>
<sequence length="71" mass="8384">MKVKPEDVGKQVCEQEEDDDDDEDVYDDFDFTSQKWAMKVKLEDIGKLVCERKFRIQLGHPFNDPLVDLIH</sequence>
<evidence type="ECO:0000313" key="2">
    <source>
        <dbReference type="EMBL" id="VDK88528.1"/>
    </source>
</evidence>
<name>A0A3P6V8E0_DIBLA</name>
<proteinExistence type="predicted"/>
<accession>A0A3P6V8E0</accession>
<feature type="region of interest" description="Disordered" evidence="1">
    <location>
        <begin position="1"/>
        <end position="24"/>
    </location>
</feature>
<reference evidence="2 3" key="1">
    <citation type="submission" date="2018-11" db="EMBL/GenBank/DDBJ databases">
        <authorList>
            <consortium name="Pathogen Informatics"/>
        </authorList>
    </citation>
    <scope>NUCLEOTIDE SEQUENCE [LARGE SCALE GENOMIC DNA]</scope>
</reference>
<protein>
    <submittedName>
        <fullName evidence="2">Uncharacterized protein</fullName>
    </submittedName>
</protein>
<dbReference type="AlphaFoldDB" id="A0A3P6V8E0"/>
<dbReference type="EMBL" id="UYRU01045073">
    <property type="protein sequence ID" value="VDK88528.1"/>
    <property type="molecule type" value="Genomic_DNA"/>
</dbReference>
<evidence type="ECO:0000256" key="1">
    <source>
        <dbReference type="SAM" id="MobiDB-lite"/>
    </source>
</evidence>
<dbReference type="Proteomes" id="UP000281553">
    <property type="component" value="Unassembled WGS sequence"/>
</dbReference>
<organism evidence="2 3">
    <name type="scientific">Dibothriocephalus latus</name>
    <name type="common">Fish tapeworm</name>
    <name type="synonym">Diphyllobothrium latum</name>
    <dbReference type="NCBI Taxonomy" id="60516"/>
    <lineage>
        <taxon>Eukaryota</taxon>
        <taxon>Metazoa</taxon>
        <taxon>Spiralia</taxon>
        <taxon>Lophotrochozoa</taxon>
        <taxon>Platyhelminthes</taxon>
        <taxon>Cestoda</taxon>
        <taxon>Eucestoda</taxon>
        <taxon>Diphyllobothriidea</taxon>
        <taxon>Diphyllobothriidae</taxon>
        <taxon>Dibothriocephalus</taxon>
    </lineage>
</organism>
<feature type="compositionally biased region" description="Acidic residues" evidence="1">
    <location>
        <begin position="14"/>
        <end position="24"/>
    </location>
</feature>
<evidence type="ECO:0000313" key="3">
    <source>
        <dbReference type="Proteomes" id="UP000281553"/>
    </source>
</evidence>
<keyword evidence="3" id="KW-1185">Reference proteome</keyword>